<evidence type="ECO:0000256" key="1">
    <source>
        <dbReference type="ARBA" id="ARBA00006484"/>
    </source>
</evidence>
<dbReference type="GO" id="GO:0016491">
    <property type="term" value="F:oxidoreductase activity"/>
    <property type="evidence" value="ECO:0007669"/>
    <property type="project" value="UniProtKB-KW"/>
</dbReference>
<dbReference type="EMBL" id="JBHRZH010000031">
    <property type="protein sequence ID" value="MFC3764702.1"/>
    <property type="molecule type" value="Genomic_DNA"/>
</dbReference>
<evidence type="ECO:0000256" key="3">
    <source>
        <dbReference type="ARBA" id="ARBA00023002"/>
    </source>
</evidence>
<dbReference type="InterPro" id="IPR020904">
    <property type="entry name" value="Sc_DH/Rdtase_CS"/>
</dbReference>
<sequence>MDLHLTDKTALVTGSTQGIGFAVATGLAREGATVILNGRDETRLADAHKRLLDLVPGADVRTVAADVTTVEGSQALTAAEPDVDILVNNVAISAFAAFPDVTDEEWTRYFDTNVLSTIRLTRHYLPGMLARKQGRMLFVSADSAVTSDADMLPYAMTKSALLTVARGIAELTKGTEVTVNSVLAGPVATEGALEFIRESAEEQGRSAEEVEAAYFDEFRPTSLLRRPATPEELASLVVYLSSPLAVSTNGAAVHAEGGTIRTIA</sequence>
<dbReference type="InterPro" id="IPR002347">
    <property type="entry name" value="SDR_fam"/>
</dbReference>
<dbReference type="SUPFAM" id="SSF51735">
    <property type="entry name" value="NAD(P)-binding Rossmann-fold domains"/>
    <property type="match status" value="1"/>
</dbReference>
<organism evidence="5 6">
    <name type="scientific">Tenggerimyces flavus</name>
    <dbReference type="NCBI Taxonomy" id="1708749"/>
    <lineage>
        <taxon>Bacteria</taxon>
        <taxon>Bacillati</taxon>
        <taxon>Actinomycetota</taxon>
        <taxon>Actinomycetes</taxon>
        <taxon>Propionibacteriales</taxon>
        <taxon>Nocardioidaceae</taxon>
        <taxon>Tenggerimyces</taxon>
    </lineage>
</organism>
<accession>A0ABV7YI32</accession>
<evidence type="ECO:0000313" key="5">
    <source>
        <dbReference type="EMBL" id="MFC3764702.1"/>
    </source>
</evidence>
<dbReference type="InterPro" id="IPR036291">
    <property type="entry name" value="NAD(P)-bd_dom_sf"/>
</dbReference>
<reference evidence="6" key="1">
    <citation type="journal article" date="2019" name="Int. J. Syst. Evol. Microbiol.">
        <title>The Global Catalogue of Microorganisms (GCM) 10K type strain sequencing project: providing services to taxonomists for standard genome sequencing and annotation.</title>
        <authorList>
            <consortium name="The Broad Institute Genomics Platform"/>
            <consortium name="The Broad Institute Genome Sequencing Center for Infectious Disease"/>
            <person name="Wu L."/>
            <person name="Ma J."/>
        </authorList>
    </citation>
    <scope>NUCLEOTIDE SEQUENCE [LARGE SCALE GENOMIC DNA]</scope>
    <source>
        <strain evidence="6">CGMCC 4.7241</strain>
    </source>
</reference>
<name>A0ABV7YI32_9ACTN</name>
<evidence type="ECO:0000256" key="2">
    <source>
        <dbReference type="ARBA" id="ARBA00022797"/>
    </source>
</evidence>
<evidence type="ECO:0000256" key="4">
    <source>
        <dbReference type="ARBA" id="ARBA00023027"/>
    </source>
</evidence>
<comment type="similarity">
    <text evidence="1">Belongs to the short-chain dehydrogenases/reductases (SDR) family.</text>
</comment>
<keyword evidence="6" id="KW-1185">Reference proteome</keyword>
<keyword evidence="2" id="KW-0058">Aromatic hydrocarbons catabolism</keyword>
<dbReference type="PANTHER" id="PTHR43943">
    <property type="entry name" value="DEHYDROGENASE/REDUCTASE (SDR FAMILY) MEMBER 4"/>
    <property type="match status" value="1"/>
</dbReference>
<dbReference type="PROSITE" id="PS00061">
    <property type="entry name" value="ADH_SHORT"/>
    <property type="match status" value="1"/>
</dbReference>
<dbReference type="PRINTS" id="PR00081">
    <property type="entry name" value="GDHRDH"/>
</dbReference>
<protein>
    <submittedName>
        <fullName evidence="5">SDR family NAD(P)-dependent oxidoreductase</fullName>
        <ecNumber evidence="5">1.1.1.-</ecNumber>
    </submittedName>
</protein>
<evidence type="ECO:0000313" key="6">
    <source>
        <dbReference type="Proteomes" id="UP001595699"/>
    </source>
</evidence>
<dbReference type="Gene3D" id="3.40.50.720">
    <property type="entry name" value="NAD(P)-binding Rossmann-like Domain"/>
    <property type="match status" value="1"/>
</dbReference>
<dbReference type="Pfam" id="PF00106">
    <property type="entry name" value="adh_short"/>
    <property type="match status" value="1"/>
</dbReference>
<dbReference type="PANTHER" id="PTHR43943:SF17">
    <property type="entry name" value="3-PHENYLPROPIONATE-DIHYDRODIOL_CINNAMIC ACID-DIHYDRODIOL DEHYDROGENASE"/>
    <property type="match status" value="1"/>
</dbReference>
<dbReference type="Proteomes" id="UP001595699">
    <property type="component" value="Unassembled WGS sequence"/>
</dbReference>
<keyword evidence="4" id="KW-0520">NAD</keyword>
<dbReference type="EC" id="1.1.1.-" evidence="5"/>
<proteinExistence type="inferred from homology"/>
<comment type="caution">
    <text evidence="5">The sequence shown here is derived from an EMBL/GenBank/DDBJ whole genome shotgun (WGS) entry which is preliminary data.</text>
</comment>
<keyword evidence="3 5" id="KW-0560">Oxidoreductase</keyword>
<gene>
    <name evidence="5" type="ORF">ACFOUW_27940</name>
</gene>
<dbReference type="RefSeq" id="WP_205118993.1">
    <property type="nucleotide sequence ID" value="NZ_JAFBCM010000001.1"/>
</dbReference>